<evidence type="ECO:0000313" key="3">
    <source>
        <dbReference type="Proteomes" id="UP000582981"/>
    </source>
</evidence>
<name>A0A7Y7WHF4_9PSED</name>
<dbReference type="EMBL" id="JACAPU010000026">
    <property type="protein sequence ID" value="NWB49251.1"/>
    <property type="molecule type" value="Genomic_DNA"/>
</dbReference>
<protein>
    <submittedName>
        <fullName evidence="2">Pilus assembly protein PilX</fullName>
    </submittedName>
</protein>
<dbReference type="Proteomes" id="UP000582981">
    <property type="component" value="Unassembled WGS sequence"/>
</dbReference>
<dbReference type="Pfam" id="PF14341">
    <property type="entry name" value="PilX_N"/>
    <property type="match status" value="1"/>
</dbReference>
<sequence>MNHYSVPSSGAQRGMALLVSLVFLLLLTLIGISSMQNANLQEKMAGSVKLRNESFQFAETALRAGETIVQAQAYSLAVCPNTTKCAPPAEAVDPNTPLVAGANSTSGVTWVASSGGFYGIQKLGTTKDPVNMNLAGMEDSLPWTLYRITGVGVQGTSKTVLESIYVKK</sequence>
<reference evidence="2 3" key="1">
    <citation type="submission" date="2020-04" db="EMBL/GenBank/DDBJ databases">
        <title>Molecular characterization of pseudomonads from Agaricus bisporus reveal novel blotch 2 pathogens in Western Europe.</title>
        <authorList>
            <person name="Taparia T."/>
            <person name="Krijger M."/>
            <person name="Haynes E."/>
            <person name="Elpinstone J.G."/>
            <person name="Noble R."/>
            <person name="Van Der Wolf J."/>
        </authorList>
    </citation>
    <scope>NUCLEOTIDE SEQUENCE [LARGE SCALE GENOMIC DNA]</scope>
    <source>
        <strain evidence="2 3">F1001</strain>
    </source>
</reference>
<accession>A0A7Y7WHF4</accession>
<comment type="caution">
    <text evidence="2">The sequence shown here is derived from an EMBL/GenBank/DDBJ whole genome shotgun (WGS) entry which is preliminary data.</text>
</comment>
<proteinExistence type="predicted"/>
<feature type="domain" description="Type 4 fimbrial biogenesis protein PilX N-terminal" evidence="1">
    <location>
        <begin position="13"/>
        <end position="63"/>
    </location>
</feature>
<gene>
    <name evidence="2" type="ORF">HX829_22470</name>
</gene>
<organism evidence="2 3">
    <name type="scientific">Pseudomonas gingeri</name>
    <dbReference type="NCBI Taxonomy" id="117681"/>
    <lineage>
        <taxon>Bacteria</taxon>
        <taxon>Pseudomonadati</taxon>
        <taxon>Pseudomonadota</taxon>
        <taxon>Gammaproteobacteria</taxon>
        <taxon>Pseudomonadales</taxon>
        <taxon>Pseudomonadaceae</taxon>
        <taxon>Pseudomonas</taxon>
    </lineage>
</organism>
<dbReference type="RefSeq" id="WP_100941426.1">
    <property type="nucleotide sequence ID" value="NZ_JACAPU010000026.1"/>
</dbReference>
<dbReference type="InterPro" id="IPR025746">
    <property type="entry name" value="PilX_N_dom"/>
</dbReference>
<evidence type="ECO:0000313" key="2">
    <source>
        <dbReference type="EMBL" id="NWB49251.1"/>
    </source>
</evidence>
<evidence type="ECO:0000259" key="1">
    <source>
        <dbReference type="Pfam" id="PF14341"/>
    </source>
</evidence>
<dbReference type="AlphaFoldDB" id="A0A7Y7WHF4"/>